<keyword evidence="1" id="KW-1277">Toxin-antitoxin system</keyword>
<organism evidence="4 5">
    <name type="scientific">Actinomyces oris</name>
    <dbReference type="NCBI Taxonomy" id="544580"/>
    <lineage>
        <taxon>Bacteria</taxon>
        <taxon>Bacillati</taxon>
        <taxon>Actinomycetota</taxon>
        <taxon>Actinomycetes</taxon>
        <taxon>Actinomycetales</taxon>
        <taxon>Actinomycetaceae</taxon>
        <taxon>Actinomyces</taxon>
    </lineage>
</organism>
<evidence type="ECO:0000256" key="2">
    <source>
        <dbReference type="ARBA" id="ARBA00022722"/>
    </source>
</evidence>
<reference evidence="4 5" key="1">
    <citation type="submission" date="2016-12" db="EMBL/GenBank/DDBJ databases">
        <title>Genomic Comparison of strains in the 'Actinomyces naeslundii' Group.</title>
        <authorList>
            <person name="Mughal S.R."/>
            <person name="Do T."/>
            <person name="Gilbert S.C."/>
            <person name="Witherden E.A."/>
            <person name="Didelot X."/>
            <person name="Beighton D."/>
        </authorList>
    </citation>
    <scope>NUCLEOTIDE SEQUENCE [LARGE SCALE GENOMIC DNA]</scope>
    <source>
        <strain evidence="4 5">CCUG 33920</strain>
    </source>
</reference>
<keyword evidence="3" id="KW-0378">Hydrolase</keyword>
<dbReference type="Proteomes" id="UP000186857">
    <property type="component" value="Unassembled WGS sequence"/>
</dbReference>
<evidence type="ECO:0000256" key="1">
    <source>
        <dbReference type="ARBA" id="ARBA00022649"/>
    </source>
</evidence>
<dbReference type="EMBL" id="MSKJ01000013">
    <property type="protein sequence ID" value="OLO44623.1"/>
    <property type="molecule type" value="Genomic_DNA"/>
</dbReference>
<comment type="caution">
    <text evidence="4">The sequence shown here is derived from an EMBL/GenBank/DDBJ whole genome shotgun (WGS) entry which is preliminary data.</text>
</comment>
<dbReference type="OrthoDB" id="4829434at2"/>
<protein>
    <recommendedName>
        <fullName evidence="6">DUF86 domain-containing protein</fullName>
    </recommendedName>
</protein>
<evidence type="ECO:0008006" key="6">
    <source>
        <dbReference type="Google" id="ProtNLM"/>
    </source>
</evidence>
<sequence length="109" mass="12191">MSPFSRTAIEIITEALEHFDIAISHSERDLSDQIVIDAIAMRLSAGVEALGALDPDIRAHLLGSQWPKMRGMRNRIAHDYGFIDDAIVRQTVLVNLPPVVEALRTWNET</sequence>
<evidence type="ECO:0000313" key="4">
    <source>
        <dbReference type="EMBL" id="OLO44623.1"/>
    </source>
</evidence>
<dbReference type="AlphaFoldDB" id="A0A1Q8V942"/>
<name>A0A1Q8V942_9ACTO</name>
<dbReference type="GO" id="GO:0110001">
    <property type="term" value="C:toxin-antitoxin complex"/>
    <property type="evidence" value="ECO:0007669"/>
    <property type="project" value="InterPro"/>
</dbReference>
<dbReference type="InterPro" id="IPR008201">
    <property type="entry name" value="HepT-like"/>
</dbReference>
<evidence type="ECO:0000313" key="5">
    <source>
        <dbReference type="Proteomes" id="UP000186857"/>
    </source>
</evidence>
<dbReference type="GO" id="GO:0004540">
    <property type="term" value="F:RNA nuclease activity"/>
    <property type="evidence" value="ECO:0007669"/>
    <property type="project" value="InterPro"/>
</dbReference>
<gene>
    <name evidence="4" type="ORF">BKH29_06145</name>
</gene>
<proteinExistence type="predicted"/>
<evidence type="ECO:0000256" key="3">
    <source>
        <dbReference type="ARBA" id="ARBA00022801"/>
    </source>
</evidence>
<dbReference type="Pfam" id="PF01934">
    <property type="entry name" value="HepT-like"/>
    <property type="match status" value="1"/>
</dbReference>
<keyword evidence="2" id="KW-0540">Nuclease</keyword>
<dbReference type="GO" id="GO:0016787">
    <property type="term" value="F:hydrolase activity"/>
    <property type="evidence" value="ECO:0007669"/>
    <property type="project" value="UniProtKB-KW"/>
</dbReference>
<dbReference type="RefSeq" id="WP_075376689.1">
    <property type="nucleotide sequence ID" value="NZ_MSKJ01000013.1"/>
</dbReference>
<accession>A0A1Q8V942</accession>